<dbReference type="Pfam" id="PF04060">
    <property type="entry name" value="FeS"/>
    <property type="match status" value="1"/>
</dbReference>
<dbReference type="PANTHER" id="PTHR40072:SF1">
    <property type="entry name" value="MOLYBDOPTERIN-GUANINE DINUCLEOTIDE BIOSYNTHESIS ADAPTER PROTEIN"/>
    <property type="match status" value="1"/>
</dbReference>
<dbReference type="PROSITE" id="PS51656">
    <property type="entry name" value="4FE4S"/>
    <property type="match status" value="1"/>
</dbReference>
<dbReference type="SUPFAM" id="SSF52540">
    <property type="entry name" value="P-loop containing nucleoside triphosphate hydrolases"/>
    <property type="match status" value="1"/>
</dbReference>
<dbReference type="InterPro" id="IPR007202">
    <property type="entry name" value="4Fe-4S_dom"/>
</dbReference>
<evidence type="ECO:0000313" key="6">
    <source>
        <dbReference type="EMBL" id="TVM15410.1"/>
    </source>
</evidence>
<sequence length="236" mass="25156">MKAAAIVGFKNSGKTTLTLEVAKTLKNRGLSVAAVKFAHHGFDYQGRDTDRLAAYCTAVAGMSDESSMLIWPGRRRLEDFLPLMHADVLLVEGGKSLDVLPRVLVLREAGEAAELKPELALGVYGETTSPALAPDLVRFDNADAVADAILENGFLLPGLNCQACGRENCHDLAVEIVAKQAEADDCRAFPENLRVECNGQLLPLGPFVAAVVGSTIRGLLAELKGYTPGPVTIQLD</sequence>
<evidence type="ECO:0000256" key="1">
    <source>
        <dbReference type="ARBA" id="ARBA00022485"/>
    </source>
</evidence>
<evidence type="ECO:0000256" key="4">
    <source>
        <dbReference type="ARBA" id="ARBA00023014"/>
    </source>
</evidence>
<evidence type="ECO:0000256" key="2">
    <source>
        <dbReference type="ARBA" id="ARBA00022723"/>
    </source>
</evidence>
<dbReference type="PANTHER" id="PTHR40072">
    <property type="entry name" value="MOLYBDOPTERIN-GUANINE DINUCLEOTIDE BIOSYNTHESIS ADAPTER PROTEIN-RELATED"/>
    <property type="match status" value="1"/>
</dbReference>
<evidence type="ECO:0000313" key="7">
    <source>
        <dbReference type="Proteomes" id="UP000448292"/>
    </source>
</evidence>
<dbReference type="AlphaFoldDB" id="A0A7M3MBD2"/>
<keyword evidence="1" id="KW-0004">4Fe-4S</keyword>
<keyword evidence="4" id="KW-0411">Iron-sulfur</keyword>
<dbReference type="InterPro" id="IPR027417">
    <property type="entry name" value="P-loop_NTPase"/>
</dbReference>
<dbReference type="RefSeq" id="WP_144304179.1">
    <property type="nucleotide sequence ID" value="NZ_QMIE01000017.1"/>
</dbReference>
<evidence type="ECO:0000259" key="5">
    <source>
        <dbReference type="PROSITE" id="PS51656"/>
    </source>
</evidence>
<proteinExistence type="predicted"/>
<dbReference type="Gene3D" id="3.40.50.300">
    <property type="entry name" value="P-loop containing nucleotide triphosphate hydrolases"/>
    <property type="match status" value="1"/>
</dbReference>
<keyword evidence="3" id="KW-0408">Iron</keyword>
<dbReference type="GO" id="GO:0046872">
    <property type="term" value="F:metal ion binding"/>
    <property type="evidence" value="ECO:0007669"/>
    <property type="project" value="UniProtKB-KW"/>
</dbReference>
<dbReference type="Gene3D" id="1.10.15.40">
    <property type="entry name" value="Electron transport complex subunit B, putative Fe-S cluster"/>
    <property type="match status" value="1"/>
</dbReference>
<keyword evidence="7" id="KW-1185">Reference proteome</keyword>
<comment type="caution">
    <text evidence="6">The sequence shown here is derived from an EMBL/GenBank/DDBJ whole genome shotgun (WGS) entry which is preliminary data.</text>
</comment>
<organism evidence="6 7">
    <name type="scientific">Oceanidesulfovibrio indonesiensis</name>
    <dbReference type="NCBI Taxonomy" id="54767"/>
    <lineage>
        <taxon>Bacteria</taxon>
        <taxon>Pseudomonadati</taxon>
        <taxon>Thermodesulfobacteriota</taxon>
        <taxon>Desulfovibrionia</taxon>
        <taxon>Desulfovibrionales</taxon>
        <taxon>Desulfovibrionaceae</taxon>
        <taxon>Oceanidesulfovibrio</taxon>
    </lineage>
</organism>
<feature type="domain" description="4Fe-4S" evidence="5">
    <location>
        <begin position="144"/>
        <end position="204"/>
    </location>
</feature>
<evidence type="ECO:0000256" key="3">
    <source>
        <dbReference type="ARBA" id="ARBA00023004"/>
    </source>
</evidence>
<keyword evidence="2" id="KW-0479">Metal-binding</keyword>
<gene>
    <name evidence="6" type="ORF">DPQ33_15720</name>
</gene>
<dbReference type="EMBL" id="QMIE01000017">
    <property type="protein sequence ID" value="TVM15410.1"/>
    <property type="molecule type" value="Genomic_DNA"/>
</dbReference>
<dbReference type="GO" id="GO:0006777">
    <property type="term" value="P:Mo-molybdopterin cofactor biosynthetic process"/>
    <property type="evidence" value="ECO:0007669"/>
    <property type="project" value="InterPro"/>
</dbReference>
<dbReference type="GO" id="GO:0005525">
    <property type="term" value="F:GTP binding"/>
    <property type="evidence" value="ECO:0007669"/>
    <property type="project" value="InterPro"/>
</dbReference>
<dbReference type="InterPro" id="IPR004435">
    <property type="entry name" value="MobB_dom"/>
</dbReference>
<dbReference type="Pfam" id="PF03205">
    <property type="entry name" value="MobB"/>
    <property type="match status" value="1"/>
</dbReference>
<dbReference type="Proteomes" id="UP000448292">
    <property type="component" value="Unassembled WGS sequence"/>
</dbReference>
<dbReference type="InterPro" id="IPR052539">
    <property type="entry name" value="MGD_biosynthesis_adapter"/>
</dbReference>
<protein>
    <submittedName>
        <fullName evidence="6">Molybdopterin-guanine dinucleotide biosynthesis protein MobB</fullName>
    </submittedName>
</protein>
<reference evidence="6 7" key="1">
    <citation type="submission" date="2018-06" db="EMBL/GenBank/DDBJ databases">
        <title>Complete genome of Desulfovibrio indonesiensis P37SLT.</title>
        <authorList>
            <person name="Crispim J.S."/>
            <person name="Vidigal P.M.P."/>
            <person name="Silva L.C.F."/>
            <person name="Laguardia C.N."/>
            <person name="Araujo L.C."/>
            <person name="Dias R.S."/>
            <person name="Sousa M.P."/>
            <person name="Paula S.O."/>
            <person name="Silva C."/>
        </authorList>
    </citation>
    <scope>NUCLEOTIDE SEQUENCE [LARGE SCALE GENOMIC DNA]</scope>
    <source>
        <strain evidence="6 7">P37SLT</strain>
    </source>
</reference>
<dbReference type="OrthoDB" id="9789936at2"/>
<name>A0A7M3MBD2_9BACT</name>
<accession>A0A7M3MBD2</accession>
<dbReference type="GO" id="GO:0051539">
    <property type="term" value="F:4 iron, 4 sulfur cluster binding"/>
    <property type="evidence" value="ECO:0007669"/>
    <property type="project" value="UniProtKB-KW"/>
</dbReference>